<dbReference type="GO" id="GO:0003677">
    <property type="term" value="F:DNA binding"/>
    <property type="evidence" value="ECO:0007669"/>
    <property type="project" value="UniProtKB-KW"/>
</dbReference>
<reference evidence="4 6" key="1">
    <citation type="submission" date="2019-10" db="EMBL/GenBank/DDBJ databases">
        <title>Pseudomonas dajingensis sp. nov., isolated from the profound head ulcers of farmed Murray cod (Maccullochella peelii peelii).</title>
        <authorList>
            <person name="Liu Y."/>
        </authorList>
    </citation>
    <scope>NUCLEOTIDE SEQUENCE [LARGE SCALE GENOMIC DNA]</scope>
    <source>
        <strain evidence="4 6">MC042</strain>
    </source>
</reference>
<dbReference type="PANTHER" id="PTHR36511:SF3">
    <property type="entry name" value="ANTITOXIN HIGA-2"/>
    <property type="match status" value="1"/>
</dbReference>
<dbReference type="EMBL" id="WHUV01000005">
    <property type="protein sequence ID" value="MQA56892.1"/>
    <property type="molecule type" value="Genomic_DNA"/>
</dbReference>
<dbReference type="RefSeq" id="WP_085598525.1">
    <property type="nucleotide sequence ID" value="NZ_CP133164.1"/>
</dbReference>
<evidence type="ECO:0000313" key="4">
    <source>
        <dbReference type="EMBL" id="MQA56892.1"/>
    </source>
</evidence>
<dbReference type="Gene3D" id="1.10.260.40">
    <property type="entry name" value="lambda repressor-like DNA-binding domains"/>
    <property type="match status" value="1"/>
</dbReference>
<keyword evidence="7" id="KW-1185">Reference proteome</keyword>
<sequence length="105" mass="11985">MSRHEIFPEPLEGVQALTLERQGKITLRSQQVKLAKLPPISAAEVLKVRQRLNLSRSVFAMYLRTNTRTLENWEQGRATPSAQATTLIRLVERFPDTMQRLAALT</sequence>
<proteinExistence type="predicted"/>
<evidence type="ECO:0000313" key="7">
    <source>
        <dbReference type="Proteomes" id="UP001237292"/>
    </source>
</evidence>
<evidence type="ECO:0000313" key="5">
    <source>
        <dbReference type="EMBL" id="WMN15739.1"/>
    </source>
</evidence>
<gene>
    <name evidence="4" type="ORF">GDH07_26575</name>
    <name evidence="5" type="ORF">QL104_20525</name>
</gene>
<dbReference type="InterPro" id="IPR001387">
    <property type="entry name" value="Cro/C1-type_HTH"/>
</dbReference>
<dbReference type="AlphaFoldDB" id="A0A7X1PSE2"/>
<evidence type="ECO:0000256" key="3">
    <source>
        <dbReference type="ARBA" id="ARBA00023163"/>
    </source>
</evidence>
<protein>
    <submittedName>
        <fullName evidence="4">Transcriptional regulator</fullName>
    </submittedName>
</protein>
<accession>A0A7X1PSE2</accession>
<dbReference type="Proteomes" id="UP000486534">
    <property type="component" value="Unassembled WGS sequence"/>
</dbReference>
<dbReference type="InterPro" id="IPR052359">
    <property type="entry name" value="HTH-type_reg/antitoxin"/>
</dbReference>
<keyword evidence="2" id="KW-0238">DNA-binding</keyword>
<evidence type="ECO:0000256" key="2">
    <source>
        <dbReference type="ARBA" id="ARBA00023125"/>
    </source>
</evidence>
<reference evidence="5 7" key="2">
    <citation type="journal article" date="2023" name="Access Microbiol">
        <title>The genome of a steinernematid-associated Pseudomonas piscis bacterium encodes the biosynthesis of insect toxins.</title>
        <authorList>
            <person name="Awori R.M."/>
            <person name="Hendre P."/>
            <person name="Amugune N.O."/>
        </authorList>
    </citation>
    <scope>NUCLEOTIDE SEQUENCE [LARGE SCALE GENOMIC DNA]</scope>
    <source>
        <strain evidence="5 7">75</strain>
    </source>
</reference>
<organism evidence="4 6">
    <name type="scientific">Pseudomonas piscis</name>
    <dbReference type="NCBI Taxonomy" id="2614538"/>
    <lineage>
        <taxon>Bacteria</taxon>
        <taxon>Pseudomonadati</taxon>
        <taxon>Pseudomonadota</taxon>
        <taxon>Gammaproteobacteria</taxon>
        <taxon>Pseudomonadales</taxon>
        <taxon>Pseudomonadaceae</taxon>
        <taxon>Pseudomonas</taxon>
    </lineage>
</organism>
<name>A0A7X1PSE2_9PSED</name>
<evidence type="ECO:0000313" key="6">
    <source>
        <dbReference type="Proteomes" id="UP000486534"/>
    </source>
</evidence>
<dbReference type="PANTHER" id="PTHR36511">
    <property type="entry name" value="MERR FAMILY BACTERIAL REGULATORY PROTEIN"/>
    <property type="match status" value="1"/>
</dbReference>
<keyword evidence="1" id="KW-0805">Transcription regulation</keyword>
<evidence type="ECO:0000256" key="1">
    <source>
        <dbReference type="ARBA" id="ARBA00023015"/>
    </source>
</evidence>
<dbReference type="Proteomes" id="UP001237292">
    <property type="component" value="Chromosome"/>
</dbReference>
<dbReference type="CDD" id="cd00093">
    <property type="entry name" value="HTH_XRE"/>
    <property type="match status" value="1"/>
</dbReference>
<keyword evidence="3" id="KW-0804">Transcription</keyword>
<dbReference type="EMBL" id="CP133164">
    <property type="protein sequence ID" value="WMN15739.1"/>
    <property type="molecule type" value="Genomic_DNA"/>
</dbReference>
<dbReference type="SUPFAM" id="SSF47413">
    <property type="entry name" value="lambda repressor-like DNA-binding domains"/>
    <property type="match status" value="1"/>
</dbReference>
<dbReference type="InterPro" id="IPR010982">
    <property type="entry name" value="Lambda_DNA-bd_dom_sf"/>
</dbReference>